<dbReference type="AlphaFoldDB" id="A0A1H9WEX4"/>
<evidence type="ECO:0000256" key="2">
    <source>
        <dbReference type="ARBA" id="ARBA00022618"/>
    </source>
</evidence>
<dbReference type="GO" id="GO:0051301">
    <property type="term" value="P:cell division"/>
    <property type="evidence" value="ECO:0007669"/>
    <property type="project" value="UniProtKB-UniRule"/>
</dbReference>
<sequence length="105" mass="12420">MDNKQVSKLTKNEIYEKDFKTSMRGYNQDEVDQFLDDIIKDYEAFETRIQELQQENERLKKETVTLSEQTKKQPPAQPAAGNTNYDILRRLSNLEKHVFGSKLYD</sequence>
<gene>
    <name evidence="6" type="primary">gpsB</name>
    <name evidence="8" type="ORF">SAMN05518684_11687</name>
</gene>
<dbReference type="STRING" id="1601833.SAMN05518684_11687"/>
<proteinExistence type="inferred from homology"/>
<dbReference type="GO" id="GO:0008360">
    <property type="term" value="P:regulation of cell shape"/>
    <property type="evidence" value="ECO:0007669"/>
    <property type="project" value="UniProtKB-UniRule"/>
</dbReference>
<organism evidence="8 9">
    <name type="scientific">Salipaludibacillus aurantiacus</name>
    <dbReference type="NCBI Taxonomy" id="1601833"/>
    <lineage>
        <taxon>Bacteria</taxon>
        <taxon>Bacillati</taxon>
        <taxon>Bacillota</taxon>
        <taxon>Bacilli</taxon>
        <taxon>Bacillales</taxon>
        <taxon>Bacillaceae</taxon>
    </lineage>
</organism>
<comment type="similarity">
    <text evidence="6">Belongs to the GpsB family.</text>
</comment>
<dbReference type="InterPro" id="IPR019933">
    <property type="entry name" value="DivIVA_domain"/>
</dbReference>
<reference evidence="9" key="1">
    <citation type="submission" date="2016-10" db="EMBL/GenBank/DDBJ databases">
        <authorList>
            <person name="Varghese N."/>
            <person name="Submissions S."/>
        </authorList>
    </citation>
    <scope>NUCLEOTIDE SEQUENCE [LARGE SCALE GENOMIC DNA]</scope>
    <source>
        <strain evidence="9">S9</strain>
    </source>
</reference>
<keyword evidence="9" id="KW-1185">Reference proteome</keyword>
<protein>
    <recommendedName>
        <fullName evidence="6">Cell cycle protein GpsB</fullName>
    </recommendedName>
    <alternativeName>
        <fullName evidence="6">Guiding PBP1-shuttling protein</fullName>
    </alternativeName>
</protein>
<dbReference type="Gene3D" id="6.10.250.660">
    <property type="match status" value="1"/>
</dbReference>
<evidence type="ECO:0000256" key="1">
    <source>
        <dbReference type="ARBA" id="ARBA00022490"/>
    </source>
</evidence>
<dbReference type="InterPro" id="IPR007793">
    <property type="entry name" value="DivIVA_fam"/>
</dbReference>
<dbReference type="InterPro" id="IPR011229">
    <property type="entry name" value="Cell_cycle_GpsB"/>
</dbReference>
<keyword evidence="3 6" id="KW-0133">Cell shape</keyword>
<dbReference type="PANTHER" id="PTHR35794:SF1">
    <property type="entry name" value="CELL CYCLE PROTEIN GPSB"/>
    <property type="match status" value="1"/>
</dbReference>
<comment type="subunit">
    <text evidence="6">Forms polymers through the coiled coil domains. Interacts with PBP1, MreC and EzrA.</text>
</comment>
<keyword evidence="2 6" id="KW-0132">Cell division</keyword>
<name>A0A1H9WEX4_9BACI</name>
<dbReference type="PIRSF" id="PIRSF029938">
    <property type="entry name" value="UCP029938"/>
    <property type="match status" value="1"/>
</dbReference>
<dbReference type="NCBIfam" id="TIGR03544">
    <property type="entry name" value="DivI1A_domain"/>
    <property type="match status" value="1"/>
</dbReference>
<dbReference type="GO" id="GO:0005737">
    <property type="term" value="C:cytoplasm"/>
    <property type="evidence" value="ECO:0007669"/>
    <property type="project" value="UniProtKB-SubCell"/>
</dbReference>
<dbReference type="Proteomes" id="UP000198571">
    <property type="component" value="Unassembled WGS sequence"/>
</dbReference>
<dbReference type="EMBL" id="FOGT01000016">
    <property type="protein sequence ID" value="SES32460.1"/>
    <property type="molecule type" value="Genomic_DNA"/>
</dbReference>
<dbReference type="Pfam" id="PF05103">
    <property type="entry name" value="DivIVA"/>
    <property type="match status" value="1"/>
</dbReference>
<evidence type="ECO:0000256" key="4">
    <source>
        <dbReference type="ARBA" id="ARBA00023054"/>
    </source>
</evidence>
<dbReference type="RefSeq" id="WP_093054638.1">
    <property type="nucleotide sequence ID" value="NZ_FOGT01000016.1"/>
</dbReference>
<evidence type="ECO:0000256" key="7">
    <source>
        <dbReference type="SAM" id="MobiDB-lite"/>
    </source>
</evidence>
<evidence type="ECO:0000313" key="9">
    <source>
        <dbReference type="Proteomes" id="UP000198571"/>
    </source>
</evidence>
<dbReference type="HAMAP" id="MF_02011">
    <property type="entry name" value="GpsB"/>
    <property type="match status" value="1"/>
</dbReference>
<evidence type="ECO:0000256" key="3">
    <source>
        <dbReference type="ARBA" id="ARBA00022960"/>
    </source>
</evidence>
<dbReference type="OrthoDB" id="389699at2"/>
<feature type="region of interest" description="Disordered" evidence="7">
    <location>
        <begin position="63"/>
        <end position="84"/>
    </location>
</feature>
<evidence type="ECO:0000313" key="8">
    <source>
        <dbReference type="EMBL" id="SES32460.1"/>
    </source>
</evidence>
<dbReference type="PANTHER" id="PTHR35794">
    <property type="entry name" value="CELL DIVISION PROTEIN DIVIVA"/>
    <property type="match status" value="1"/>
</dbReference>
<evidence type="ECO:0000256" key="6">
    <source>
        <dbReference type="HAMAP-Rule" id="MF_02011"/>
    </source>
</evidence>
<dbReference type="NCBIfam" id="NF010725">
    <property type="entry name" value="PRK14127.1"/>
    <property type="match status" value="1"/>
</dbReference>
<keyword evidence="4 6" id="KW-0175">Coiled coil</keyword>
<comment type="function">
    <text evidence="6">Divisome component that associates with the complex late in its assembly, after the Z-ring is formed, and is dependent on DivIC and PBP2B for its recruitment to the divisome. Together with EzrA, is a key component of the system that regulates PBP1 localization during cell cycle progression. Its main role could be the removal of PBP1 from the cell pole after pole maturation is completed. Also contributes to the recruitment of PBP1 to the division complex. Not essential for septum formation.</text>
</comment>
<comment type="subcellular location">
    <subcellularLocation>
        <location evidence="6">Cytoplasm</location>
    </subcellularLocation>
    <text evidence="6">Shuttles between the lateral wall and the division site in a cell cycle-dependent manner.</text>
</comment>
<evidence type="ECO:0000256" key="5">
    <source>
        <dbReference type="ARBA" id="ARBA00023306"/>
    </source>
</evidence>
<keyword evidence="1 6" id="KW-0963">Cytoplasm</keyword>
<keyword evidence="5 6" id="KW-0131">Cell cycle</keyword>
<accession>A0A1H9WEX4</accession>